<feature type="domain" description="Chalcone isomerase" evidence="2">
    <location>
        <begin position="101"/>
        <end position="262"/>
    </location>
</feature>
<proteinExistence type="inferred from homology"/>
<dbReference type="Gene3D" id="1.10.890.20">
    <property type="match status" value="1"/>
</dbReference>
<dbReference type="EMBL" id="CAJHUC010003128">
    <property type="protein sequence ID" value="CAD7705461.1"/>
    <property type="molecule type" value="Genomic_DNA"/>
</dbReference>
<evidence type="ECO:0000256" key="1">
    <source>
        <dbReference type="ARBA" id="ARBA00007166"/>
    </source>
</evidence>
<keyword evidence="4" id="KW-1185">Reference proteome</keyword>
<accession>A0A8S1JD05</accession>
<dbReference type="InterPro" id="IPR016089">
    <property type="entry name" value="Chalcone_isomerase_bundle_sf"/>
</dbReference>
<dbReference type="Pfam" id="PF16036">
    <property type="entry name" value="Chalcone_3"/>
    <property type="match status" value="1"/>
</dbReference>
<comment type="caution">
    <text evidence="3">The sequence shown here is derived from an EMBL/GenBank/DDBJ whole genome shotgun (WGS) entry which is preliminary data.</text>
</comment>
<dbReference type="OrthoDB" id="18193at2759"/>
<dbReference type="Proteomes" id="UP000708148">
    <property type="component" value="Unassembled WGS sequence"/>
</dbReference>
<dbReference type="InterPro" id="IPR036298">
    <property type="entry name" value="Chalcone_isomerase_sf"/>
</dbReference>
<reference evidence="3" key="1">
    <citation type="submission" date="2020-12" db="EMBL/GenBank/DDBJ databases">
        <authorList>
            <person name="Iha C."/>
        </authorList>
    </citation>
    <scope>NUCLEOTIDE SEQUENCE</scope>
</reference>
<dbReference type="InterPro" id="IPR016088">
    <property type="entry name" value="Chalcone_isomerase_3-sand"/>
</dbReference>
<dbReference type="GO" id="GO:0016872">
    <property type="term" value="F:intramolecular lyase activity"/>
    <property type="evidence" value="ECO:0007669"/>
    <property type="project" value="InterPro"/>
</dbReference>
<evidence type="ECO:0000259" key="2">
    <source>
        <dbReference type="Pfam" id="PF16036"/>
    </source>
</evidence>
<gene>
    <name evidence="3" type="ORF">OSTQU699_LOCUS10816</name>
</gene>
<dbReference type="Gene3D" id="3.50.70.10">
    <property type="match status" value="1"/>
</dbReference>
<comment type="similarity">
    <text evidence="1">Belongs to the chalcone isomerase family.</text>
</comment>
<dbReference type="InterPro" id="IPR016087">
    <property type="entry name" value="Chalcone_isomerase"/>
</dbReference>
<evidence type="ECO:0000313" key="3">
    <source>
        <dbReference type="EMBL" id="CAD7705461.1"/>
    </source>
</evidence>
<dbReference type="PANTHER" id="PTHR47698:SF2">
    <property type="entry name" value="FATTY-ACID-BINDING PROTEIN 3, CHLOROPLASTIC"/>
    <property type="match status" value="1"/>
</dbReference>
<dbReference type="PANTHER" id="PTHR47698">
    <property type="entry name" value="FATTY-ACID-BINDING PROTEIN 3, CHLOROPLASTIC"/>
    <property type="match status" value="1"/>
</dbReference>
<dbReference type="AlphaFoldDB" id="A0A8S1JD05"/>
<dbReference type="SUPFAM" id="SSF54626">
    <property type="entry name" value="Chalcone isomerase"/>
    <property type="match status" value="1"/>
</dbReference>
<name>A0A8S1JD05_9CHLO</name>
<evidence type="ECO:0000313" key="4">
    <source>
        <dbReference type="Proteomes" id="UP000708148"/>
    </source>
</evidence>
<protein>
    <recommendedName>
        <fullName evidence="2">Chalcone isomerase domain-containing protein</fullName>
    </recommendedName>
</protein>
<organism evidence="3 4">
    <name type="scientific">Ostreobium quekettii</name>
    <dbReference type="NCBI Taxonomy" id="121088"/>
    <lineage>
        <taxon>Eukaryota</taxon>
        <taxon>Viridiplantae</taxon>
        <taxon>Chlorophyta</taxon>
        <taxon>core chlorophytes</taxon>
        <taxon>Ulvophyceae</taxon>
        <taxon>TCBD clade</taxon>
        <taxon>Bryopsidales</taxon>
        <taxon>Ostreobineae</taxon>
        <taxon>Ostreobiaceae</taxon>
        <taxon>Ostreobium</taxon>
    </lineage>
</organism>
<sequence>MAPPLHTAAPAASTTVASTSRAFCQARGRLIKLRWNGETRQGTALKPGRLHGASVWAIHPRQLRCRRFACTASLTIKERQTGVEFKLVQKFWDGGICRNLGAAARTKKVALFTVKVYAVALYVEAERAAKELRIRSKGGFGEGDEDYCAALIDGVFQKALQLTMVRDVSSDQFVEAIDDALRPSMQFRGEVGPLEDFQAYMLSQRLDKGVNVLLLWSTDSYLDVAVLPPSTSAFEKVTPGKRIESTSLARGLFEIYLGDSSIVPTAKKEWAEGARRLVASIEE</sequence>